<dbReference type="EMBL" id="SDCR01000010">
    <property type="protein sequence ID" value="TCX72956.1"/>
    <property type="molecule type" value="Genomic_DNA"/>
</dbReference>
<sequence length="113" mass="11833">MLFGLAVIVVAVIAAKRNGIGIAFLYLIGMCAIGFGLVVLSSNITNGNGVIAGFTAFIAPILGLLIVLSSSTSERRAVLNGESGEYKKCPFCAEPIRKEAIKCKHCGSDIEQT</sequence>
<feature type="domain" description="Putative zinc-ribbon" evidence="2">
    <location>
        <begin position="86"/>
        <end position="110"/>
    </location>
</feature>
<name>A0A483LA75_KLEPN</name>
<dbReference type="AlphaFoldDB" id="A0A483LA75"/>
<accession>A0A483LA75</accession>
<dbReference type="InterPro" id="IPR059113">
    <property type="entry name" value="Znf_ribbon"/>
</dbReference>
<keyword evidence="1" id="KW-0812">Transmembrane</keyword>
<feature type="transmembrane region" description="Helical" evidence="1">
    <location>
        <begin position="49"/>
        <end position="68"/>
    </location>
</feature>
<evidence type="ECO:0000313" key="3">
    <source>
        <dbReference type="EMBL" id="TCX72956.1"/>
    </source>
</evidence>
<feature type="transmembrane region" description="Helical" evidence="1">
    <location>
        <begin position="24"/>
        <end position="42"/>
    </location>
</feature>
<dbReference type="Pfam" id="PF13248">
    <property type="entry name" value="Zn_ribbon_3"/>
    <property type="match status" value="1"/>
</dbReference>
<keyword evidence="1" id="KW-1133">Transmembrane helix</keyword>
<organism evidence="3">
    <name type="scientific">Klebsiella pneumoniae</name>
    <dbReference type="NCBI Taxonomy" id="573"/>
    <lineage>
        <taxon>Bacteria</taxon>
        <taxon>Pseudomonadati</taxon>
        <taxon>Pseudomonadota</taxon>
        <taxon>Gammaproteobacteria</taxon>
        <taxon>Enterobacterales</taxon>
        <taxon>Enterobacteriaceae</taxon>
        <taxon>Klebsiella/Raoultella group</taxon>
        <taxon>Klebsiella</taxon>
        <taxon>Klebsiella pneumoniae complex</taxon>
    </lineage>
</organism>
<protein>
    <submittedName>
        <fullName evidence="3">Zinc ribbon domain-containing protein</fullName>
    </submittedName>
</protein>
<gene>
    <name evidence="3" type="ORF">ETE60_15170</name>
</gene>
<reference evidence="3" key="1">
    <citation type="submission" date="2019-01" db="EMBL/GenBank/DDBJ databases">
        <authorList>
            <person name="Lista F."/>
            <person name="Anselmo A."/>
        </authorList>
    </citation>
    <scope>NUCLEOTIDE SEQUENCE</scope>
    <source>
        <strain evidence="3">5S</strain>
    </source>
</reference>
<evidence type="ECO:0000256" key="1">
    <source>
        <dbReference type="SAM" id="Phobius"/>
    </source>
</evidence>
<evidence type="ECO:0000259" key="2">
    <source>
        <dbReference type="Pfam" id="PF13248"/>
    </source>
</evidence>
<comment type="caution">
    <text evidence="3">The sequence shown here is derived from an EMBL/GenBank/DDBJ whole genome shotgun (WGS) entry which is preliminary data.</text>
</comment>
<keyword evidence="1" id="KW-0472">Membrane</keyword>
<proteinExistence type="predicted"/>